<dbReference type="SUPFAM" id="SSF53756">
    <property type="entry name" value="UDP-Glycosyltransferase/glycogen phosphorylase"/>
    <property type="match status" value="1"/>
</dbReference>
<dbReference type="OrthoDB" id="5443996at2"/>
<sequence length="382" mass="41432">MKPRIAFYAPLKSPNHPIASGDREIARNLLKALDLAGFDAFLASEVISYQKRPSRELFLQRKEDCEREAERLLVHWRADPASAPHLWMTYHPYCKSPDWIGPAVCAALGIPYVTIEACRTRQNTDADWADGRAQVQAEVRGAAANFCLKPSDRAYLESFLPDTDRIVPLLPFIDLAELEATGTTIEPSFASPHPLILSVGMMRPGAKIDSYRLLAEALEGLDTPEWNLAIVGDGPGRAEVESMFGFAGERVRFTGALPREEVIAWMLAADVFAWPGVREAIGIVYLEAQAVGLPVAAFATAGVPIVVADGESGLLAPEFDMTGFREGLRRLLGSQALRKIMGAAGRARGQRYHGISAAAETLKTTLAPLVAGTAARRPGATQ</sequence>
<dbReference type="KEGG" id="meso:BSQ44_21095"/>
<proteinExistence type="predicted"/>
<accession>A0A1L3SW89</accession>
<dbReference type="EMBL" id="CP018171">
    <property type="protein sequence ID" value="APH73592.1"/>
    <property type="molecule type" value="Genomic_DNA"/>
</dbReference>
<keyword evidence="3" id="KW-1185">Reference proteome</keyword>
<dbReference type="Proteomes" id="UP000182840">
    <property type="component" value="Chromosome"/>
</dbReference>
<organism evidence="2 3">
    <name type="scientific">Aquibium oceanicum</name>
    <dbReference type="NCBI Taxonomy" id="1670800"/>
    <lineage>
        <taxon>Bacteria</taxon>
        <taxon>Pseudomonadati</taxon>
        <taxon>Pseudomonadota</taxon>
        <taxon>Alphaproteobacteria</taxon>
        <taxon>Hyphomicrobiales</taxon>
        <taxon>Phyllobacteriaceae</taxon>
        <taxon>Aquibium</taxon>
    </lineage>
</organism>
<protein>
    <recommendedName>
        <fullName evidence="1">Glycosyl transferase family 1 domain-containing protein</fullName>
    </recommendedName>
</protein>
<evidence type="ECO:0000313" key="2">
    <source>
        <dbReference type="EMBL" id="APH73592.1"/>
    </source>
</evidence>
<dbReference type="GO" id="GO:0016757">
    <property type="term" value="F:glycosyltransferase activity"/>
    <property type="evidence" value="ECO:0007669"/>
    <property type="project" value="InterPro"/>
</dbReference>
<evidence type="ECO:0000259" key="1">
    <source>
        <dbReference type="Pfam" id="PF00534"/>
    </source>
</evidence>
<reference evidence="3" key="1">
    <citation type="submission" date="2016-11" db="EMBL/GenBank/DDBJ databases">
        <title>Mesorhizobium oceanicum sp. nov., isolated from deep seawater in South China Sea.</title>
        <authorList>
            <person name="Fu G.-Y."/>
        </authorList>
    </citation>
    <scope>NUCLEOTIDE SEQUENCE [LARGE SCALE GENOMIC DNA]</scope>
    <source>
        <strain evidence="3">B7</strain>
    </source>
</reference>
<dbReference type="CDD" id="cd03801">
    <property type="entry name" value="GT4_PimA-like"/>
    <property type="match status" value="1"/>
</dbReference>
<dbReference type="STRING" id="1670800.BSQ44_21095"/>
<dbReference type="RefSeq" id="WP_072607059.1">
    <property type="nucleotide sequence ID" value="NZ_CP018171.1"/>
</dbReference>
<evidence type="ECO:0000313" key="3">
    <source>
        <dbReference type="Proteomes" id="UP000182840"/>
    </source>
</evidence>
<feature type="domain" description="Glycosyl transferase family 1" evidence="1">
    <location>
        <begin position="193"/>
        <end position="347"/>
    </location>
</feature>
<gene>
    <name evidence="2" type="ORF">BSQ44_21095</name>
</gene>
<dbReference type="PANTHER" id="PTHR45947">
    <property type="entry name" value="SULFOQUINOVOSYL TRANSFERASE SQD2"/>
    <property type="match status" value="1"/>
</dbReference>
<dbReference type="InterPro" id="IPR001296">
    <property type="entry name" value="Glyco_trans_1"/>
</dbReference>
<dbReference type="AlphaFoldDB" id="A0A1L3SW89"/>
<name>A0A1L3SW89_9HYPH</name>
<dbReference type="Pfam" id="PF00534">
    <property type="entry name" value="Glycos_transf_1"/>
    <property type="match status" value="1"/>
</dbReference>
<dbReference type="PANTHER" id="PTHR45947:SF3">
    <property type="entry name" value="SULFOQUINOVOSYL TRANSFERASE SQD2"/>
    <property type="match status" value="1"/>
</dbReference>
<dbReference type="Gene3D" id="3.40.50.2000">
    <property type="entry name" value="Glycogen Phosphorylase B"/>
    <property type="match status" value="2"/>
</dbReference>
<dbReference type="InterPro" id="IPR050194">
    <property type="entry name" value="Glycosyltransferase_grp1"/>
</dbReference>